<accession>A0A1I2WKH8</accession>
<evidence type="ECO:0000313" key="2">
    <source>
        <dbReference type="EMBL" id="SFH00856.1"/>
    </source>
</evidence>
<sequence length="96" mass="9833">MKTLLTTALLSSALFASQAFAGGLNQFNDQSVEANLAVGHVASAQGFSSVNSPLSDLGVSVQAHLGDANHNLVSTYNHTVALTGLEVPAQSTEAHL</sequence>
<dbReference type="OrthoDB" id="6124551at2"/>
<evidence type="ECO:0000256" key="1">
    <source>
        <dbReference type="SAM" id="SignalP"/>
    </source>
</evidence>
<dbReference type="RefSeq" id="WP_090731105.1">
    <property type="nucleotide sequence ID" value="NZ_FOOU01000031.1"/>
</dbReference>
<evidence type="ECO:0000313" key="3">
    <source>
        <dbReference type="Proteomes" id="UP000198623"/>
    </source>
</evidence>
<feature type="chain" id="PRO_5011721879" evidence="1">
    <location>
        <begin position="22"/>
        <end position="96"/>
    </location>
</feature>
<proteinExistence type="predicted"/>
<keyword evidence="1" id="KW-0732">Signal</keyword>
<dbReference type="EMBL" id="FOOU01000031">
    <property type="protein sequence ID" value="SFH00856.1"/>
    <property type="molecule type" value="Genomic_DNA"/>
</dbReference>
<feature type="signal peptide" evidence="1">
    <location>
        <begin position="1"/>
        <end position="21"/>
    </location>
</feature>
<name>A0A1I2WKH8_9GAMM</name>
<keyword evidence="3" id="KW-1185">Reference proteome</keyword>
<protein>
    <submittedName>
        <fullName evidence="2">Uncharacterized protein</fullName>
    </submittedName>
</protein>
<reference evidence="3" key="1">
    <citation type="submission" date="2016-10" db="EMBL/GenBank/DDBJ databases">
        <authorList>
            <person name="Varghese N."/>
            <person name="Submissions S."/>
        </authorList>
    </citation>
    <scope>NUCLEOTIDE SEQUENCE [LARGE SCALE GENOMIC DNA]</scope>
    <source>
        <strain evidence="3">CGMCC 1.10971</strain>
    </source>
</reference>
<dbReference type="AlphaFoldDB" id="A0A1I2WKH8"/>
<dbReference type="Proteomes" id="UP000198623">
    <property type="component" value="Unassembled WGS sequence"/>
</dbReference>
<gene>
    <name evidence="2" type="ORF">SAMN05216175_1312</name>
</gene>
<organism evidence="2 3">
    <name type="scientific">Neptunomonas qingdaonensis</name>
    <dbReference type="NCBI Taxonomy" id="1045558"/>
    <lineage>
        <taxon>Bacteria</taxon>
        <taxon>Pseudomonadati</taxon>
        <taxon>Pseudomonadota</taxon>
        <taxon>Gammaproteobacteria</taxon>
        <taxon>Oceanospirillales</taxon>
        <taxon>Oceanospirillaceae</taxon>
        <taxon>Neptunomonas</taxon>
    </lineage>
</organism>